<dbReference type="PANTHER" id="PTHR48090:SF1">
    <property type="entry name" value="PROPHAGE BACTOPRENOL GLUCOSYL TRANSFERASE HOMOLOG"/>
    <property type="match status" value="1"/>
</dbReference>
<evidence type="ECO:0000256" key="7">
    <source>
        <dbReference type="SAM" id="Phobius"/>
    </source>
</evidence>
<dbReference type="RefSeq" id="WP_172209095.1">
    <property type="nucleotide sequence ID" value="NZ_BLLI01000039.1"/>
</dbReference>
<keyword evidence="10" id="KW-1185">Reference proteome</keyword>
<evidence type="ECO:0000313" key="10">
    <source>
        <dbReference type="Proteomes" id="UP000480303"/>
    </source>
</evidence>
<dbReference type="InterPro" id="IPR001173">
    <property type="entry name" value="Glyco_trans_2-like"/>
</dbReference>
<gene>
    <name evidence="9" type="ORF">Hs30E_13350</name>
</gene>
<evidence type="ECO:0000256" key="5">
    <source>
        <dbReference type="ARBA" id="ARBA00022989"/>
    </source>
</evidence>
<keyword evidence="6 7" id="KW-0472">Membrane</keyword>
<accession>A0A6A0BE72</accession>
<dbReference type="GO" id="GO:0005886">
    <property type="term" value="C:plasma membrane"/>
    <property type="evidence" value="ECO:0007669"/>
    <property type="project" value="TreeGrafter"/>
</dbReference>
<keyword evidence="5 7" id="KW-1133">Transmembrane helix</keyword>
<dbReference type="CDD" id="cd04187">
    <property type="entry name" value="DPM1_like_bac"/>
    <property type="match status" value="1"/>
</dbReference>
<keyword evidence="2" id="KW-0328">Glycosyltransferase</keyword>
<name>A0A6A0BE72_9LACT</name>
<dbReference type="Proteomes" id="UP000480303">
    <property type="component" value="Unassembled WGS sequence"/>
</dbReference>
<comment type="subcellular location">
    <subcellularLocation>
        <location evidence="1">Membrane</location>
        <topology evidence="1">Multi-pass membrane protein</topology>
    </subcellularLocation>
</comment>
<keyword evidence="3 9" id="KW-0808">Transferase</keyword>
<dbReference type="InterPro" id="IPR029044">
    <property type="entry name" value="Nucleotide-diphossugar_trans"/>
</dbReference>
<comment type="caution">
    <text evidence="9">The sequence shown here is derived from an EMBL/GenBank/DDBJ whole genome shotgun (WGS) entry which is preliminary data.</text>
</comment>
<dbReference type="SUPFAM" id="SSF53448">
    <property type="entry name" value="Nucleotide-diphospho-sugar transferases"/>
    <property type="match status" value="1"/>
</dbReference>
<proteinExistence type="predicted"/>
<evidence type="ECO:0000259" key="8">
    <source>
        <dbReference type="Pfam" id="PF00535"/>
    </source>
</evidence>
<dbReference type="AlphaFoldDB" id="A0A6A0BE72"/>
<evidence type="ECO:0000256" key="6">
    <source>
        <dbReference type="ARBA" id="ARBA00023136"/>
    </source>
</evidence>
<evidence type="ECO:0000313" key="9">
    <source>
        <dbReference type="EMBL" id="GFH42784.1"/>
    </source>
</evidence>
<dbReference type="Pfam" id="PF00535">
    <property type="entry name" value="Glycos_transf_2"/>
    <property type="match status" value="1"/>
</dbReference>
<keyword evidence="4 7" id="KW-0812">Transmembrane</keyword>
<reference evidence="9 10" key="1">
    <citation type="submission" date="2020-02" db="EMBL/GenBank/DDBJ databases">
        <title>Draft genome sequence of Lactococcus sp. Hs30E4-3.</title>
        <authorList>
            <person name="Noda S."/>
            <person name="Yuki M."/>
            <person name="Ohkuma M."/>
        </authorList>
    </citation>
    <scope>NUCLEOTIDE SEQUENCE [LARGE SCALE GENOMIC DNA]</scope>
    <source>
        <strain evidence="9 10">Hs30E4-3</strain>
    </source>
</reference>
<dbReference type="PANTHER" id="PTHR48090">
    <property type="entry name" value="UNDECAPRENYL-PHOSPHATE 4-DEOXY-4-FORMAMIDO-L-ARABINOSE TRANSFERASE-RELATED"/>
    <property type="match status" value="1"/>
</dbReference>
<evidence type="ECO:0000256" key="1">
    <source>
        <dbReference type="ARBA" id="ARBA00004141"/>
    </source>
</evidence>
<dbReference type="InterPro" id="IPR050256">
    <property type="entry name" value="Glycosyltransferase_2"/>
</dbReference>
<protein>
    <submittedName>
        <fullName evidence="9">Glycosyl transferase</fullName>
    </submittedName>
</protein>
<evidence type="ECO:0000256" key="2">
    <source>
        <dbReference type="ARBA" id="ARBA00022676"/>
    </source>
</evidence>
<dbReference type="GO" id="GO:0016757">
    <property type="term" value="F:glycosyltransferase activity"/>
    <property type="evidence" value="ECO:0007669"/>
    <property type="project" value="UniProtKB-KW"/>
</dbReference>
<evidence type="ECO:0000256" key="4">
    <source>
        <dbReference type="ARBA" id="ARBA00022692"/>
    </source>
</evidence>
<organism evidence="9 10">
    <name type="scientific">Pseudolactococcus hodotermopsidis</name>
    <dbReference type="NCBI Taxonomy" id="2709157"/>
    <lineage>
        <taxon>Bacteria</taxon>
        <taxon>Bacillati</taxon>
        <taxon>Bacillota</taxon>
        <taxon>Bacilli</taxon>
        <taxon>Lactobacillales</taxon>
        <taxon>Streptococcaceae</taxon>
        <taxon>Pseudolactococcus</taxon>
    </lineage>
</organism>
<evidence type="ECO:0000256" key="3">
    <source>
        <dbReference type="ARBA" id="ARBA00022679"/>
    </source>
</evidence>
<feature type="transmembrane region" description="Helical" evidence="7">
    <location>
        <begin position="271"/>
        <end position="295"/>
    </location>
</feature>
<feature type="domain" description="Glycosyltransferase 2-like" evidence="8">
    <location>
        <begin position="8"/>
        <end position="171"/>
    </location>
</feature>
<dbReference type="EMBL" id="BLLI01000039">
    <property type="protein sequence ID" value="GFH42784.1"/>
    <property type="molecule type" value="Genomic_DNA"/>
</dbReference>
<sequence length="321" mass="36086">MTQPTLTLIIPAYNEAEVLPETIRELTPILTQMIDSQKISPNSKILFVNDGSKDQTWELITTAQVLNPMISGLSFSRNYGHQNALVAGLTTALSTSDIMVTIDADLQDDIDVIPQMVDEFLSGSDIVYGVRDNRTTDSAFKRTTAQTFYNIMHFLGVDMIPDSADFRLMSKRAVAAFLEFDERNLFIRGIVPLVGFPSSKVYYKRNKRFAGVSKYPLRKMVKFALDGITSFSIAPVRFLLILGSFSMLIGLLMFIYVLYCVVTQHVVRGWASTITSLWLLSGIQLLAIGIIGEYIGKIFTEVKHRPRFIIEEDTFSSDTFE</sequence>
<feature type="transmembrane region" description="Helical" evidence="7">
    <location>
        <begin position="238"/>
        <end position="259"/>
    </location>
</feature>
<dbReference type="Gene3D" id="3.90.550.10">
    <property type="entry name" value="Spore Coat Polysaccharide Biosynthesis Protein SpsA, Chain A"/>
    <property type="match status" value="1"/>
</dbReference>